<organism evidence="4 5">
    <name type="scientific">Enterocloster alcoholdehydrogenati</name>
    <dbReference type="NCBI Taxonomy" id="2547410"/>
    <lineage>
        <taxon>Bacteria</taxon>
        <taxon>Bacillati</taxon>
        <taxon>Bacillota</taxon>
        <taxon>Clostridia</taxon>
        <taxon>Lachnospirales</taxon>
        <taxon>Lachnospiraceae</taxon>
        <taxon>Enterocloster</taxon>
    </lineage>
</organism>
<dbReference type="Pfam" id="PF00486">
    <property type="entry name" value="Trans_reg_C"/>
    <property type="match status" value="1"/>
</dbReference>
<dbReference type="InterPro" id="IPR001867">
    <property type="entry name" value="OmpR/PhoB-type_DNA-bd"/>
</dbReference>
<proteinExistence type="predicted"/>
<evidence type="ECO:0000256" key="1">
    <source>
        <dbReference type="ARBA" id="ARBA00023125"/>
    </source>
</evidence>
<keyword evidence="1 2" id="KW-0238">DNA-binding</keyword>
<dbReference type="Gene3D" id="1.10.10.10">
    <property type="entry name" value="Winged helix-like DNA-binding domain superfamily/Winged helix DNA-binding domain"/>
    <property type="match status" value="1"/>
</dbReference>
<dbReference type="RefSeq" id="WP_390470088.1">
    <property type="nucleotide sequence ID" value="NZ_BAABXL010000001.1"/>
</dbReference>
<feature type="DNA-binding region" description="OmpR/PhoB-type" evidence="2">
    <location>
        <begin position="1"/>
        <end position="92"/>
    </location>
</feature>
<reference evidence="4 5" key="1">
    <citation type="submission" date="2024-04" db="EMBL/GenBank/DDBJ databases">
        <title>Defined microbial consortia suppress multidrug-resistant proinflammatory Enterobacteriaceae via ecological control.</title>
        <authorList>
            <person name="Furuichi M."/>
            <person name="Kawaguchi T."/>
            <person name="Pust M."/>
            <person name="Yasuma K."/>
            <person name="Plichta D."/>
            <person name="Hasegawa N."/>
            <person name="Ohya T."/>
            <person name="Bhattarai S."/>
            <person name="Sasajima S."/>
            <person name="Aoto Y."/>
            <person name="Tuganbaev T."/>
            <person name="Yaginuma M."/>
            <person name="Ueda M."/>
            <person name="Okahashi N."/>
            <person name="Amafuji K."/>
            <person name="Kiridooshi Y."/>
            <person name="Sugita K."/>
            <person name="Strazar M."/>
            <person name="Skelly A."/>
            <person name="Suda W."/>
            <person name="Hattori M."/>
            <person name="Nakamoto N."/>
            <person name="Caballero S."/>
            <person name="Norman J."/>
            <person name="Olle B."/>
            <person name="Tanoue T."/>
            <person name="Arita M."/>
            <person name="Bucci V."/>
            <person name="Atarashi K."/>
            <person name="Xavier R."/>
            <person name="Honda K."/>
        </authorList>
    </citation>
    <scope>NUCLEOTIDE SEQUENCE [LARGE SCALE GENOMIC DNA]</scope>
    <source>
        <strain evidence="5">f13</strain>
    </source>
</reference>
<comment type="caution">
    <text evidence="4">The sequence shown here is derived from an EMBL/GenBank/DDBJ whole genome shotgun (WGS) entry which is preliminary data.</text>
</comment>
<dbReference type="SMART" id="SM00862">
    <property type="entry name" value="Trans_reg_C"/>
    <property type="match status" value="1"/>
</dbReference>
<protein>
    <recommendedName>
        <fullName evidence="3">OmpR/PhoB-type domain-containing protein</fullName>
    </recommendedName>
</protein>
<keyword evidence="5" id="KW-1185">Reference proteome</keyword>
<evidence type="ECO:0000256" key="2">
    <source>
        <dbReference type="PROSITE-ProRule" id="PRU01091"/>
    </source>
</evidence>
<dbReference type="EMBL" id="BAABXL010000001">
    <property type="protein sequence ID" value="GAA6269342.1"/>
    <property type="molecule type" value="Genomic_DNA"/>
</dbReference>
<name>A0ABQ0AZA4_9FIRM</name>
<dbReference type="Proteomes" id="UP001600894">
    <property type="component" value="Unassembled WGS sequence"/>
</dbReference>
<dbReference type="InterPro" id="IPR036388">
    <property type="entry name" value="WH-like_DNA-bd_sf"/>
</dbReference>
<sequence>MRLDWRNQSITVKGKQILLNRYEFLLFTYLMRHPGWIFSKEELYEAIWKQPGEFCGSAVANVVSQIRRKLRMAGAKQDYIQTVVNSGYRFLKEN</sequence>
<dbReference type="InterPro" id="IPR016032">
    <property type="entry name" value="Sig_transdc_resp-reg_C-effctor"/>
</dbReference>
<dbReference type="SUPFAM" id="SSF46894">
    <property type="entry name" value="C-terminal effector domain of the bipartite response regulators"/>
    <property type="match status" value="1"/>
</dbReference>
<accession>A0ABQ0AZA4</accession>
<dbReference type="PROSITE" id="PS51755">
    <property type="entry name" value="OMPR_PHOB"/>
    <property type="match status" value="1"/>
</dbReference>
<evidence type="ECO:0000313" key="4">
    <source>
        <dbReference type="EMBL" id="GAA6269342.1"/>
    </source>
</evidence>
<gene>
    <name evidence="4" type="ORF">F130042H8_24020</name>
</gene>
<feature type="domain" description="OmpR/PhoB-type" evidence="3">
    <location>
        <begin position="1"/>
        <end position="92"/>
    </location>
</feature>
<dbReference type="CDD" id="cd00383">
    <property type="entry name" value="trans_reg_C"/>
    <property type="match status" value="1"/>
</dbReference>
<evidence type="ECO:0000313" key="5">
    <source>
        <dbReference type="Proteomes" id="UP001600894"/>
    </source>
</evidence>
<evidence type="ECO:0000259" key="3">
    <source>
        <dbReference type="PROSITE" id="PS51755"/>
    </source>
</evidence>